<dbReference type="PANTHER" id="PTHR34105:SF1">
    <property type="entry name" value="PROLINE-, GLUTAMIC ACID- AND LEUCINE-RICH PROTEIN 1"/>
    <property type="match status" value="1"/>
</dbReference>
<feature type="region of interest" description="Disordered" evidence="4">
    <location>
        <begin position="689"/>
        <end position="742"/>
    </location>
</feature>
<dbReference type="InterPro" id="IPR012583">
    <property type="entry name" value="RIX1_N"/>
</dbReference>
<feature type="domain" description="Pre-rRNA-processing protein RIX1 N-terminal" evidence="5">
    <location>
        <begin position="42"/>
        <end position="178"/>
    </location>
</feature>
<accession>A0A6P7TAT7</accession>
<dbReference type="SUPFAM" id="SSF48371">
    <property type="entry name" value="ARM repeat"/>
    <property type="match status" value="1"/>
</dbReference>
<dbReference type="Proteomes" id="UP000515154">
    <property type="component" value="Linkage group LG19"/>
</dbReference>
<dbReference type="Pfam" id="PF08167">
    <property type="entry name" value="RIX1"/>
    <property type="match status" value="1"/>
</dbReference>
<dbReference type="GO" id="GO:0005634">
    <property type="term" value="C:nucleus"/>
    <property type="evidence" value="ECO:0007669"/>
    <property type="project" value="UniProtKB-SubCell"/>
</dbReference>
<organism evidence="6 7">
    <name type="scientific">Octopus sinensis</name>
    <name type="common">East Asian common octopus</name>
    <dbReference type="NCBI Taxonomy" id="2607531"/>
    <lineage>
        <taxon>Eukaryota</taxon>
        <taxon>Metazoa</taxon>
        <taxon>Spiralia</taxon>
        <taxon>Lophotrochozoa</taxon>
        <taxon>Mollusca</taxon>
        <taxon>Cephalopoda</taxon>
        <taxon>Coleoidea</taxon>
        <taxon>Octopodiformes</taxon>
        <taxon>Octopoda</taxon>
        <taxon>Incirrata</taxon>
        <taxon>Octopodidae</taxon>
        <taxon>Octopus</taxon>
    </lineage>
</organism>
<keyword evidence="6" id="KW-1185">Reference proteome</keyword>
<proteinExistence type="inferred from homology"/>
<name>A0A6P7TAT7_9MOLL</name>
<evidence type="ECO:0000256" key="1">
    <source>
        <dbReference type="ARBA" id="ARBA00004123"/>
    </source>
</evidence>
<dbReference type="PANTHER" id="PTHR34105">
    <property type="entry name" value="PROLINE-, GLUTAMIC ACID- AND LEUCINE-RICH PROTEIN 1"/>
    <property type="match status" value="1"/>
</dbReference>
<evidence type="ECO:0000313" key="6">
    <source>
        <dbReference type="Proteomes" id="UP000515154"/>
    </source>
</evidence>
<comment type="similarity">
    <text evidence="2">Belongs to the RIX1/PELP1 family.</text>
</comment>
<sequence>MAVGCDQAVLCNIVQNQLAHLGEPNIDKFHLLHLIDDYQLFSYEKSPALDKVFKEIHTLLESPKHRWFGLLLLQRAACQCNNDIQSDHAKYWLEKTLSFLKPHQPLEVRMMSFHTFCMLLRHISDKKNLSKYFDTPFLNSFIHMCLSNITCCPNQSIQSLTYCVEKFPQSADLFKHQVGEDWINKLFLQNIPAKHIAQLVSIVEHRSSVKSEFTSIEWHVTNIHHLLNLIVEEGDPDFQPLVLDNAMTTMLTNFSKTISEFEEPKRTTALIYKIRFGMACIDNLINKPAVKSSDTFRFNILGILQLFHRFIDIGSKKSMQSLRKELYTSYQPVLIQQATSLLACLIKHIRSLLAPFTLIVNDLFRKFLNKAVGTKSDTTILVYRNTKAEIYSCLAFYLQVLKSAVDRQGFTTFLISHILRDINIEESTMKMINTNKKGRPNPLKSQNTTEGDLAVKALTALRWIILTTGPRINAKFLNDIQVSLLQCIETSLLQQFPHQMTGKRRKEQYHCLVALGTVRHAYYSPPIAAIMSLLNRASQEDTDLEVSSYCQEAMSSFEFIAIACRSVMFQTVSTQPQSETVKISSSRPSMWMIENLAESEPRQASFNSFPLQTEFGGTQQKQTNVNTAVSSESLAYLPTLSLSQSNTDSFKKTISFDEGASSSQASTSMPQMAAPSEVIHMDPISARGDAMDDVVSEPPSESNSAEPINSDSDIQYVECGEDSAEEENSAEEASEETNEMMQVDSMLKAFVEAPPDSD</sequence>
<reference evidence="7" key="1">
    <citation type="submission" date="2025-08" db="UniProtKB">
        <authorList>
            <consortium name="RefSeq"/>
        </authorList>
    </citation>
    <scope>IDENTIFICATION</scope>
</reference>
<evidence type="ECO:0000256" key="4">
    <source>
        <dbReference type="SAM" id="MobiDB-lite"/>
    </source>
</evidence>
<evidence type="ECO:0000259" key="5">
    <source>
        <dbReference type="Pfam" id="PF08167"/>
    </source>
</evidence>
<evidence type="ECO:0000256" key="3">
    <source>
        <dbReference type="ARBA" id="ARBA00023242"/>
    </source>
</evidence>
<dbReference type="RefSeq" id="XP_029648148.1">
    <property type="nucleotide sequence ID" value="XM_029792288.2"/>
</dbReference>
<evidence type="ECO:0000313" key="7">
    <source>
        <dbReference type="RefSeq" id="XP_029648148.1"/>
    </source>
</evidence>
<dbReference type="AlphaFoldDB" id="A0A6P7TAT7"/>
<keyword evidence="3" id="KW-0539">Nucleus</keyword>
<gene>
    <name evidence="7" type="primary">LOC115222149</name>
</gene>
<feature type="compositionally biased region" description="Acidic residues" evidence="4">
    <location>
        <begin position="719"/>
        <end position="738"/>
    </location>
</feature>
<feature type="compositionally biased region" description="Low complexity" evidence="4">
    <location>
        <begin position="696"/>
        <end position="710"/>
    </location>
</feature>
<evidence type="ECO:0000256" key="2">
    <source>
        <dbReference type="ARBA" id="ARBA00010511"/>
    </source>
</evidence>
<comment type="subcellular location">
    <subcellularLocation>
        <location evidence="1">Nucleus</location>
    </subcellularLocation>
</comment>
<dbReference type="GO" id="GO:0006364">
    <property type="term" value="P:rRNA processing"/>
    <property type="evidence" value="ECO:0007669"/>
    <property type="project" value="TreeGrafter"/>
</dbReference>
<protein>
    <submittedName>
        <fullName evidence="7">Uncharacterized protein LOC115222149 isoform X1</fullName>
    </submittedName>
</protein>
<dbReference type="InterPro" id="IPR016024">
    <property type="entry name" value="ARM-type_fold"/>
</dbReference>
<dbReference type="KEGG" id="osn:115222149"/>